<dbReference type="Proteomes" id="UP000294530">
    <property type="component" value="Unassembled WGS sequence"/>
</dbReference>
<dbReference type="RefSeq" id="XP_067816481.1">
    <property type="nucleotide sequence ID" value="XM_067964648.1"/>
</dbReference>
<evidence type="ECO:0008006" key="3">
    <source>
        <dbReference type="Google" id="ProtNLM"/>
    </source>
</evidence>
<dbReference type="PANTHER" id="PTHR28633">
    <property type="entry name" value="HERMANSKY-PUDLAK SYNDROME 3 PROTEIN"/>
    <property type="match status" value="1"/>
</dbReference>
<name>A0A976FHS6_BRELC</name>
<keyword evidence="2" id="KW-1185">Reference proteome</keyword>
<comment type="caution">
    <text evidence="1">The sequence shown here is derived from an EMBL/GenBank/DDBJ whole genome shotgun (WGS) entry which is preliminary data.</text>
</comment>
<protein>
    <recommendedName>
        <fullName evidence="3">BLOC-2 complex member HPS3 N-terminal domain-containing protein</fullName>
    </recommendedName>
</protein>
<gene>
    <name evidence="1" type="ORF">CCR75_006580</name>
</gene>
<dbReference type="OrthoDB" id="71731at2759"/>
<proteinExistence type="predicted"/>
<evidence type="ECO:0000313" key="2">
    <source>
        <dbReference type="Proteomes" id="UP000294530"/>
    </source>
</evidence>
<dbReference type="GeneID" id="94350319"/>
<dbReference type="EMBL" id="SHOA02000014">
    <property type="protein sequence ID" value="TDH66982.1"/>
    <property type="molecule type" value="Genomic_DNA"/>
</dbReference>
<dbReference type="InterPro" id="IPR017216">
    <property type="entry name" value="HPS3"/>
</dbReference>
<evidence type="ECO:0000313" key="1">
    <source>
        <dbReference type="EMBL" id="TDH66982.1"/>
    </source>
</evidence>
<reference evidence="1 2" key="1">
    <citation type="journal article" date="2021" name="Genome Biol.">
        <title>AFLAP: assembly-free linkage analysis pipeline using k-mers from genome sequencing data.</title>
        <authorList>
            <person name="Fletcher K."/>
            <person name="Zhang L."/>
            <person name="Gil J."/>
            <person name="Han R."/>
            <person name="Cavanaugh K."/>
            <person name="Michelmore R."/>
        </authorList>
    </citation>
    <scope>NUCLEOTIDE SEQUENCE [LARGE SCALE GENOMIC DNA]</scope>
    <source>
        <strain evidence="1 2">SF5</strain>
    </source>
</reference>
<dbReference type="KEGG" id="blac:94350319"/>
<sequence>MESLFVQSLAVGVPADESQTLASASRTTSDGIFAVASGREGLIRVYAASCSALLHEFATIHGHVYTLHYTSFSDSLVTLESDCKGNENDDEDVETFLCVYHDWRERTMVRGYTLPLGRLESPSSNRKADCVAVCSFTGRVLVAMGTVLNIWQCSHGFFEHVMELKVDMAQQHSFLQVEFVAIHGVYVAYASQTEVRVMKLHVRSSNNEETANSTVDRGLDKTTTLEKWSGKHDGGDTVPADSTQCVTISNLDDFDAFVEIPVSCSPYSTVEADTKREQEEQQDFEEQEQLPMVLGRNEAQQEIWNLAGLVKSQDIRTNEAMSYFIKEDDVIVLLQRYLPPNHSIRFLKFLPETIDNRVCVETRGYTRLLVATEQHAFLYYFLSEQVDSTRTKMAKKVLGKGEQMSSRGNHTPINVAKGQERDWFSNGDEIEDDLNGKSESGRVVMHYNLTSLVTSITANSSFLFVATLSGLQVWSIWSPCHYVAASRALKESLVPQPSQPQLLCIHPLPYPVSQLVALDSYVILLPQVASLTSQRPNEIMHLASLSAAEQLPENEFELRRALTGQNDLSQRKILIFQQRPPSLIYSYVHQGLLSTHGIMKPFQIDLLLSLFSLYRYRADVGFDLLRIAVNNDVAGKEVTASISDRKEKLALELDTKLYDQLARKCAADLAEIFMSEPHRNLERAALLFVASNVSSTKVMQRLQIIVGTVDRSEVIQATGKYLEAFVFLPPRSLAAICTPQHFQDKSAVDPKFTRIVLMHYGKYFPEQLSRLIVDSSLTWTLNDIEFALDKLDESASHSVVVETARLVLMMRAIALKTFETELGKLMSGNDRTLKCSHSSLLALVDELLENHVDALTQLAVEHPELLIQEITTSVANEKNSLNVTGRISSSELTDALRTKAPSRYLNILEQIFKNAISRQETVRSAILFCLSTIGEAAMPSAKRIATSESVALVDVDRISVHFVPDQVLVLRFLAFVLQMFSTLEPLSLKEEIQDDEKDLQHAKAALAAEMMRLCIRLCSCLSDSETYDKDRCVETTLCDLFETISLEPVACIMLPSWVQDYVKIHCLPKSSRLRRILENLYNQTLGLLYQNDLICPQQMLTEYENNASEGFEPMQWNLENNLAVIVVLLSLPRASRYQLSECYRTKTNDTENDPAHENAVLRSILHHLSSTLTPEDLLQVLPDEGDIALYISTIDVSMRLNIIKENHWLDEAQHQLSLQSTRKGSAAATRDPIAVPCFSINLPSLPRARRTIRSISCWFSSNNNLVLNSDASAYPRALWRSRGDDAETTEDVLRTSNVALPSGARTTTGSQKSSWSRSCINSRMRFVETFAAT</sequence>
<organism evidence="1 2">
    <name type="scientific">Bremia lactucae</name>
    <name type="common">Lettuce downy mildew</name>
    <dbReference type="NCBI Taxonomy" id="4779"/>
    <lineage>
        <taxon>Eukaryota</taxon>
        <taxon>Sar</taxon>
        <taxon>Stramenopiles</taxon>
        <taxon>Oomycota</taxon>
        <taxon>Peronosporomycetes</taxon>
        <taxon>Peronosporales</taxon>
        <taxon>Peronosporaceae</taxon>
        <taxon>Bremia</taxon>
    </lineage>
</organism>
<dbReference type="PANTHER" id="PTHR28633:SF1">
    <property type="entry name" value="BLOC-2 COMPLEX MEMBER HPS3"/>
    <property type="match status" value="1"/>
</dbReference>
<accession>A0A976FHS6</accession>